<organism evidence="1 2">
    <name type="scientific">Polarella glacialis</name>
    <name type="common">Dinoflagellate</name>
    <dbReference type="NCBI Taxonomy" id="89957"/>
    <lineage>
        <taxon>Eukaryota</taxon>
        <taxon>Sar</taxon>
        <taxon>Alveolata</taxon>
        <taxon>Dinophyceae</taxon>
        <taxon>Suessiales</taxon>
        <taxon>Suessiaceae</taxon>
        <taxon>Polarella</taxon>
    </lineage>
</organism>
<accession>A0A813E9A8</accession>
<dbReference type="AlphaFoldDB" id="A0A813E9A8"/>
<proteinExistence type="predicted"/>
<gene>
    <name evidence="1" type="ORF">PGLA1383_LOCUS15337</name>
</gene>
<evidence type="ECO:0000313" key="2">
    <source>
        <dbReference type="Proteomes" id="UP000654075"/>
    </source>
</evidence>
<reference evidence="1" key="1">
    <citation type="submission" date="2021-02" db="EMBL/GenBank/DDBJ databases">
        <authorList>
            <person name="Dougan E. K."/>
            <person name="Rhodes N."/>
            <person name="Thang M."/>
            <person name="Chan C."/>
        </authorList>
    </citation>
    <scope>NUCLEOTIDE SEQUENCE</scope>
</reference>
<evidence type="ECO:0000313" key="1">
    <source>
        <dbReference type="EMBL" id="CAE8596877.1"/>
    </source>
</evidence>
<protein>
    <submittedName>
        <fullName evidence="1">Uncharacterized protein</fullName>
    </submittedName>
</protein>
<dbReference type="Proteomes" id="UP000654075">
    <property type="component" value="Unassembled WGS sequence"/>
</dbReference>
<dbReference type="EMBL" id="CAJNNV010008989">
    <property type="protein sequence ID" value="CAE8596877.1"/>
    <property type="molecule type" value="Genomic_DNA"/>
</dbReference>
<sequence>MSENFPIVPCLFWVFDSAQHNTKMKSNLMFALRQLCQLGQNKMKVGHHITSSLLNDLKVASAAHEKCATNLLLLLISLASVNTNALMMDTKIDEALSFCGIQGKDGVQVKSSKLAQLLWSKVMALKTRIKDAKLFHGGY</sequence>
<name>A0A813E9A8_POLGL</name>
<keyword evidence="2" id="KW-1185">Reference proteome</keyword>
<comment type="caution">
    <text evidence="1">The sequence shown here is derived from an EMBL/GenBank/DDBJ whole genome shotgun (WGS) entry which is preliminary data.</text>
</comment>